<accession>A0A2T5HXR6</accession>
<dbReference type="EMBL" id="QAOI01000018">
    <property type="protein sequence ID" value="PTQ76369.1"/>
    <property type="molecule type" value="Genomic_DNA"/>
</dbReference>
<proteinExistence type="predicted"/>
<comment type="caution">
    <text evidence="2">The sequence shown here is derived from an EMBL/GenBank/DDBJ whole genome shotgun (WGS) entry which is preliminary data.</text>
</comment>
<organism evidence="2 3">
    <name type="scientific">Nitrosomonas oligotropha</name>
    <dbReference type="NCBI Taxonomy" id="42354"/>
    <lineage>
        <taxon>Bacteria</taxon>
        <taxon>Pseudomonadati</taxon>
        <taxon>Pseudomonadota</taxon>
        <taxon>Betaproteobacteria</taxon>
        <taxon>Nitrosomonadales</taxon>
        <taxon>Nitrosomonadaceae</taxon>
        <taxon>Nitrosomonas</taxon>
    </lineage>
</organism>
<dbReference type="Proteomes" id="UP000244128">
    <property type="component" value="Unassembled WGS sequence"/>
</dbReference>
<dbReference type="AlphaFoldDB" id="A0A2T5HXR6"/>
<sequence>MLNSPIIYSQSNTSNTHRPPMKKPPKDPIKSLQLDLFSHFVTNDLSQVSNTVELWERIPKYFFTTKQAEKLRTIDGLAKPYKWTYKENGNEYSVSIQPALIEQKNRGYKAYFPGVTEELIEEALKKIFSDQQYAIHDPEKIESWVKFTLGMLQKELKIRGRTRDLDQIKHAIEVMSKCNITLSKNNKEIWNGNILQDLVTVGRNEYLASTDTHHIARLPLFISHSINNLDYRQFNYDRLMSCNEQLTRWIYKRLINRFTQASPITEYSCMYSDIKQTSGLLQQTREIDNRRKILSAFNELQQKGIIQCLQIDERKTGRTISDVKYTIKAAPQFISEQIASNKRATDTKTIAQKSNIRIIKKA</sequence>
<protein>
    <recommendedName>
        <fullName evidence="4">Replication initiator protein A</fullName>
    </recommendedName>
</protein>
<evidence type="ECO:0000256" key="1">
    <source>
        <dbReference type="SAM" id="MobiDB-lite"/>
    </source>
</evidence>
<evidence type="ECO:0008006" key="4">
    <source>
        <dbReference type="Google" id="ProtNLM"/>
    </source>
</evidence>
<feature type="compositionally biased region" description="Polar residues" evidence="1">
    <location>
        <begin position="1"/>
        <end position="17"/>
    </location>
</feature>
<evidence type="ECO:0000313" key="2">
    <source>
        <dbReference type="EMBL" id="PTQ76369.1"/>
    </source>
</evidence>
<evidence type="ECO:0000313" key="3">
    <source>
        <dbReference type="Proteomes" id="UP000244128"/>
    </source>
</evidence>
<feature type="region of interest" description="Disordered" evidence="1">
    <location>
        <begin position="1"/>
        <end position="27"/>
    </location>
</feature>
<name>A0A2T5HXR6_9PROT</name>
<gene>
    <name evidence="2" type="ORF">C8R26_11825</name>
</gene>
<reference evidence="2 3" key="1">
    <citation type="submission" date="2018-04" db="EMBL/GenBank/DDBJ databases">
        <title>Active sludge and wastewater microbial communities from Klosterneuburg, Austria.</title>
        <authorList>
            <person name="Wagner M."/>
        </authorList>
    </citation>
    <scope>NUCLEOTIDE SEQUENCE [LARGE SCALE GENOMIC DNA]</scope>
    <source>
        <strain evidence="2 3">Nm49</strain>
    </source>
</reference>